<dbReference type="SUPFAM" id="SSF75615">
    <property type="entry name" value="Siroheme synthase middle domains-like"/>
    <property type="match status" value="1"/>
</dbReference>
<name>A0A2Z4GE78_9BACT</name>
<dbReference type="AlphaFoldDB" id="A0A2Z4GE78"/>
<evidence type="ECO:0000259" key="7">
    <source>
        <dbReference type="Pfam" id="PF14824"/>
    </source>
</evidence>
<dbReference type="Gene3D" id="3.30.160.110">
    <property type="entry name" value="Siroheme synthase, domain 2"/>
    <property type="match status" value="1"/>
</dbReference>
<keyword evidence="3" id="KW-0560">Oxidoreductase</keyword>
<evidence type="ECO:0000256" key="4">
    <source>
        <dbReference type="ARBA" id="ARBA00023027"/>
    </source>
</evidence>
<dbReference type="Pfam" id="PF14824">
    <property type="entry name" value="Sirohm_synth_M"/>
    <property type="match status" value="1"/>
</dbReference>
<evidence type="ECO:0000256" key="3">
    <source>
        <dbReference type="ARBA" id="ARBA00023002"/>
    </source>
</evidence>
<comment type="pathway">
    <text evidence="1">Porphyrin-containing compound metabolism; siroheme biosynthesis; sirohydrochlorin from precorrin-2: step 1/1.</text>
</comment>
<evidence type="ECO:0000313" key="8">
    <source>
        <dbReference type="EMBL" id="AWV99451.1"/>
    </source>
</evidence>
<evidence type="ECO:0000256" key="5">
    <source>
        <dbReference type="ARBA" id="ARBA00023244"/>
    </source>
</evidence>
<dbReference type="InterPro" id="IPR028281">
    <property type="entry name" value="Sirohaem_synthase_central"/>
</dbReference>
<dbReference type="OrthoDB" id="45564at2"/>
<dbReference type="PANTHER" id="PTHR35330:SF1">
    <property type="entry name" value="SIROHEME BIOSYNTHESIS PROTEIN MET8"/>
    <property type="match status" value="1"/>
</dbReference>
<reference evidence="8 9" key="1">
    <citation type="submission" date="2018-05" db="EMBL/GenBank/DDBJ databases">
        <title>Complete genome sequence of Arcticibacterium luteifluviistationis SM1504T, a cytophagaceae bacterium isolated from Arctic surface seawater.</title>
        <authorList>
            <person name="Li Y."/>
            <person name="Qin Q.-L."/>
        </authorList>
    </citation>
    <scope>NUCLEOTIDE SEQUENCE [LARGE SCALE GENOMIC DNA]</scope>
    <source>
        <strain evidence="8 9">SM1504</strain>
    </source>
</reference>
<dbReference type="Proteomes" id="UP000249873">
    <property type="component" value="Chromosome"/>
</dbReference>
<protein>
    <recommendedName>
        <fullName evidence="2">precorrin-2 dehydrogenase</fullName>
        <ecNumber evidence="2">1.3.1.76</ecNumber>
    </recommendedName>
</protein>
<sequence>MNNLFPVFLKLEQMNLLIVGGGYVGLEKLEAVLKNSPETNITLVAPEISEEIRALAKTYNITLVLEPYKAEHLTAKNLVIVGTGIMAVSEQVQQDCRDSNILVNVADKPALCDFYLGSVVKKGDLKVAISTNGKSPTFAKRFREILEQVLPDSLQETLDNLQELRNRLKGDFEYKVEKLNEITNVMKKND</sequence>
<dbReference type="KEGG" id="als:DJ013_15290"/>
<evidence type="ECO:0000256" key="2">
    <source>
        <dbReference type="ARBA" id="ARBA00012400"/>
    </source>
</evidence>
<comment type="catalytic activity">
    <reaction evidence="6">
        <text>precorrin-2 + NAD(+) = sirohydrochlorin + NADH + 2 H(+)</text>
        <dbReference type="Rhea" id="RHEA:15613"/>
        <dbReference type="ChEBI" id="CHEBI:15378"/>
        <dbReference type="ChEBI" id="CHEBI:57540"/>
        <dbReference type="ChEBI" id="CHEBI:57945"/>
        <dbReference type="ChEBI" id="CHEBI:58351"/>
        <dbReference type="ChEBI" id="CHEBI:58827"/>
        <dbReference type="EC" id="1.3.1.76"/>
    </reaction>
</comment>
<evidence type="ECO:0000256" key="6">
    <source>
        <dbReference type="ARBA" id="ARBA00047561"/>
    </source>
</evidence>
<dbReference type="GO" id="GO:0019354">
    <property type="term" value="P:siroheme biosynthetic process"/>
    <property type="evidence" value="ECO:0007669"/>
    <property type="project" value="UniProtKB-UniPathway"/>
</dbReference>
<evidence type="ECO:0000256" key="1">
    <source>
        <dbReference type="ARBA" id="ARBA00005010"/>
    </source>
</evidence>
<dbReference type="GO" id="GO:0043115">
    <property type="term" value="F:precorrin-2 dehydrogenase activity"/>
    <property type="evidence" value="ECO:0007669"/>
    <property type="project" value="UniProtKB-EC"/>
</dbReference>
<dbReference type="InterPro" id="IPR028161">
    <property type="entry name" value="Met8-like"/>
</dbReference>
<dbReference type="NCBIfam" id="TIGR01470">
    <property type="entry name" value="cysG_Nterm"/>
    <property type="match status" value="1"/>
</dbReference>
<evidence type="ECO:0000313" key="9">
    <source>
        <dbReference type="Proteomes" id="UP000249873"/>
    </source>
</evidence>
<dbReference type="EC" id="1.3.1.76" evidence="2"/>
<accession>A0A2Z4GE78</accession>
<keyword evidence="9" id="KW-1185">Reference proteome</keyword>
<dbReference type="PANTHER" id="PTHR35330">
    <property type="entry name" value="SIROHEME BIOSYNTHESIS PROTEIN MET8"/>
    <property type="match status" value="1"/>
</dbReference>
<proteinExistence type="predicted"/>
<dbReference type="InterPro" id="IPR036291">
    <property type="entry name" value="NAD(P)-bd_dom_sf"/>
</dbReference>
<dbReference type="GO" id="GO:0004325">
    <property type="term" value="F:ferrochelatase activity"/>
    <property type="evidence" value="ECO:0007669"/>
    <property type="project" value="InterPro"/>
</dbReference>
<dbReference type="Pfam" id="PF13241">
    <property type="entry name" value="NAD_binding_7"/>
    <property type="match status" value="1"/>
</dbReference>
<feature type="domain" description="Siroheme synthase central" evidence="7">
    <location>
        <begin position="123"/>
        <end position="148"/>
    </location>
</feature>
<dbReference type="RefSeq" id="WP_111372820.1">
    <property type="nucleotide sequence ID" value="NZ_CP029480.1"/>
</dbReference>
<dbReference type="SUPFAM" id="SSF51735">
    <property type="entry name" value="NAD(P)-binding Rossmann-fold domains"/>
    <property type="match status" value="1"/>
</dbReference>
<dbReference type="UniPathway" id="UPA00262">
    <property type="reaction ID" value="UER00222"/>
</dbReference>
<dbReference type="EMBL" id="CP029480">
    <property type="protein sequence ID" value="AWV99451.1"/>
    <property type="molecule type" value="Genomic_DNA"/>
</dbReference>
<keyword evidence="5" id="KW-0627">Porphyrin biosynthesis</keyword>
<keyword evidence="4" id="KW-0520">NAD</keyword>
<organism evidence="8 9">
    <name type="scientific">Arcticibacterium luteifluviistationis</name>
    <dbReference type="NCBI Taxonomy" id="1784714"/>
    <lineage>
        <taxon>Bacteria</taxon>
        <taxon>Pseudomonadati</taxon>
        <taxon>Bacteroidota</taxon>
        <taxon>Cytophagia</taxon>
        <taxon>Cytophagales</taxon>
        <taxon>Leadbetterellaceae</taxon>
        <taxon>Arcticibacterium</taxon>
    </lineage>
</organism>
<dbReference type="Gene3D" id="3.40.50.720">
    <property type="entry name" value="NAD(P)-binding Rossmann-like Domain"/>
    <property type="match status" value="1"/>
</dbReference>
<dbReference type="InterPro" id="IPR006367">
    <property type="entry name" value="Sirohaem_synthase_N"/>
</dbReference>
<gene>
    <name evidence="8" type="ORF">DJ013_15290</name>
</gene>